<evidence type="ECO:0000313" key="2">
    <source>
        <dbReference type="Proteomes" id="UP001346149"/>
    </source>
</evidence>
<gene>
    <name evidence="1" type="ORF">SAY86_027582</name>
</gene>
<evidence type="ECO:0000313" key="1">
    <source>
        <dbReference type="EMBL" id="KAK4769432.1"/>
    </source>
</evidence>
<accession>A0AAN7KUR8</accession>
<sequence>MKNLMGLKQVTHSAPRTGNQKVSFYLHELKDQNGPNQNGKRWLRVACERNLLSTNVCYILPSLKVCDTWGDPFFLQRKRGHADACQSSVSAKVPRICLCCGHLKSKQMVILAEC</sequence>
<reference evidence="1 2" key="1">
    <citation type="journal article" date="2023" name="Hortic Res">
        <title>Pangenome of water caltrop reveals structural variations and asymmetric subgenome divergence after allopolyploidization.</title>
        <authorList>
            <person name="Zhang X."/>
            <person name="Chen Y."/>
            <person name="Wang L."/>
            <person name="Yuan Y."/>
            <person name="Fang M."/>
            <person name="Shi L."/>
            <person name="Lu R."/>
            <person name="Comes H.P."/>
            <person name="Ma Y."/>
            <person name="Chen Y."/>
            <person name="Huang G."/>
            <person name="Zhou Y."/>
            <person name="Zheng Z."/>
            <person name="Qiu Y."/>
        </authorList>
    </citation>
    <scope>NUCLEOTIDE SEQUENCE [LARGE SCALE GENOMIC DNA]</scope>
    <source>
        <strain evidence="1">F231</strain>
    </source>
</reference>
<organism evidence="1 2">
    <name type="scientific">Trapa natans</name>
    <name type="common">Water chestnut</name>
    <dbReference type="NCBI Taxonomy" id="22666"/>
    <lineage>
        <taxon>Eukaryota</taxon>
        <taxon>Viridiplantae</taxon>
        <taxon>Streptophyta</taxon>
        <taxon>Embryophyta</taxon>
        <taxon>Tracheophyta</taxon>
        <taxon>Spermatophyta</taxon>
        <taxon>Magnoliopsida</taxon>
        <taxon>eudicotyledons</taxon>
        <taxon>Gunneridae</taxon>
        <taxon>Pentapetalae</taxon>
        <taxon>rosids</taxon>
        <taxon>malvids</taxon>
        <taxon>Myrtales</taxon>
        <taxon>Lythraceae</taxon>
        <taxon>Trapa</taxon>
    </lineage>
</organism>
<keyword evidence="2" id="KW-1185">Reference proteome</keyword>
<proteinExistence type="predicted"/>
<protein>
    <submittedName>
        <fullName evidence="1">Uncharacterized protein</fullName>
    </submittedName>
</protein>
<dbReference type="Proteomes" id="UP001346149">
    <property type="component" value="Unassembled WGS sequence"/>
</dbReference>
<comment type="caution">
    <text evidence="1">The sequence shown here is derived from an EMBL/GenBank/DDBJ whole genome shotgun (WGS) entry which is preliminary data.</text>
</comment>
<dbReference type="EMBL" id="JAXQNO010000021">
    <property type="protein sequence ID" value="KAK4769432.1"/>
    <property type="molecule type" value="Genomic_DNA"/>
</dbReference>
<dbReference type="AlphaFoldDB" id="A0AAN7KUR8"/>
<name>A0AAN7KUR8_TRANT</name>